<evidence type="ECO:0000256" key="15">
    <source>
        <dbReference type="RuleBase" id="RU363127"/>
    </source>
</evidence>
<proteinExistence type="inferred from homology"/>
<dbReference type="PANTHER" id="PTHR10896:SF30">
    <property type="entry name" value="GALACTOSYLGALACTOSYLXYLOSYLPROTEIN 3-BETA-GLUCURONOSYLTRANSFERASE"/>
    <property type="match status" value="1"/>
</dbReference>
<keyword evidence="9 14" id="KW-0325">Glycoprotein</keyword>
<evidence type="ECO:0000256" key="16">
    <source>
        <dbReference type="SAM" id="MobiDB-lite"/>
    </source>
</evidence>
<dbReference type="Gene3D" id="3.90.550.10">
    <property type="entry name" value="Spore Coat Polysaccharide Biosynthesis Protein SpsA, Chain A"/>
    <property type="match status" value="1"/>
</dbReference>
<dbReference type="AlphaFoldDB" id="A0A2G9UTL3"/>
<dbReference type="GO" id="GO:0046872">
    <property type="term" value="F:metal ion binding"/>
    <property type="evidence" value="ECO:0007669"/>
    <property type="project" value="UniProtKB-KW"/>
</dbReference>
<sequence>MELADKRHRDQMLPADSLLLSKAFVTMPGVSNVTAKSNGRTTVNVIERLLHRSTIPYVYLATTTAPGMPSRGWTHRNLALQYIRENYSPQTDAVLYFADDDNSYDVRLFDKYIRKVKRLGIWPVGLVGGAWVEAPKVGSNGKVVSWDVMYAPHREFATDMAGFAIHIKELFRVKNATFNKKCAKSAGFGPESCFLTQFGFKKQDAEPFGHNDTPKDILPSEKGIKRMGMAGRRMKPGTNTAPSPAAET</sequence>
<dbReference type="PANTHER" id="PTHR10896">
    <property type="entry name" value="GALACTOSYLGALACTOSYLXYLOSYLPROTEIN 3-BETA-GLUCURONOSYLTRANSFERASE BETA-1,3-GLUCURONYLTRANSFERASE"/>
    <property type="match status" value="1"/>
</dbReference>
<dbReference type="GO" id="GO:0000139">
    <property type="term" value="C:Golgi membrane"/>
    <property type="evidence" value="ECO:0007669"/>
    <property type="project" value="UniProtKB-SubCell"/>
</dbReference>
<keyword evidence="8" id="KW-0472">Membrane</keyword>
<evidence type="ECO:0000256" key="12">
    <source>
        <dbReference type="PIRSR" id="PIRSR605027-3"/>
    </source>
</evidence>
<dbReference type="EC" id="2.4.1.135" evidence="3 15"/>
<feature type="glycosylation site" description="N-linked (GlcNAc...) asparagine" evidence="14">
    <location>
        <position position="211"/>
    </location>
</feature>
<feature type="active site" description="Proton donor/acceptor" evidence="11">
    <location>
        <position position="191"/>
    </location>
</feature>
<dbReference type="GO" id="GO:0050650">
    <property type="term" value="P:chondroitin sulfate proteoglycan biosynthetic process"/>
    <property type="evidence" value="ECO:0007669"/>
    <property type="project" value="TreeGrafter"/>
</dbReference>
<dbReference type="SUPFAM" id="SSF53448">
    <property type="entry name" value="Nucleotide-diphospho-sugar transferases"/>
    <property type="match status" value="1"/>
</dbReference>
<comment type="catalytic activity">
    <reaction evidence="10 15">
        <text>3-O-(beta-D-galactosyl-(1-&gt;3)-beta-D-galactosyl-(1-&gt;4)-beta-D-xylosyl)-L-seryl-[protein] + UDP-alpha-D-glucuronate = 3-O-(beta-D-GlcA-(1-&gt;3)-beta-D-Gal-(1-&gt;3)-beta-D-Gal-(1-&gt;4)-beta-D-Xyl)-L-seryl-[protein] + UDP + H(+)</text>
        <dbReference type="Rhea" id="RHEA:24168"/>
        <dbReference type="Rhea" id="RHEA-COMP:12571"/>
        <dbReference type="Rhea" id="RHEA-COMP:12573"/>
        <dbReference type="ChEBI" id="CHEBI:15378"/>
        <dbReference type="ChEBI" id="CHEBI:58052"/>
        <dbReference type="ChEBI" id="CHEBI:58223"/>
        <dbReference type="ChEBI" id="CHEBI:132090"/>
        <dbReference type="ChEBI" id="CHEBI:132093"/>
        <dbReference type="EC" id="2.4.1.135"/>
    </reaction>
</comment>
<gene>
    <name evidence="17" type="ORF">TELCIR_05179</name>
</gene>
<evidence type="ECO:0000256" key="1">
    <source>
        <dbReference type="ARBA" id="ARBA00004606"/>
    </source>
</evidence>
<dbReference type="UniPathway" id="UPA00378"/>
<keyword evidence="18" id="KW-1185">Reference proteome</keyword>
<evidence type="ECO:0000256" key="14">
    <source>
        <dbReference type="PIRSR" id="PIRSR605027-6"/>
    </source>
</evidence>
<accession>A0A2G9UTL3</accession>
<comment type="subcellular location">
    <subcellularLocation>
        <location evidence="15">Golgi apparatus membrane</location>
        <topology evidence="15">Single-pass type II membrane protein</topology>
    </subcellularLocation>
    <subcellularLocation>
        <location evidence="1">Membrane</location>
        <topology evidence="1">Single-pass type II membrane protein</topology>
    </subcellularLocation>
</comment>
<evidence type="ECO:0000256" key="13">
    <source>
        <dbReference type="PIRSR" id="PIRSR605027-4"/>
    </source>
</evidence>
<dbReference type="InterPro" id="IPR029044">
    <property type="entry name" value="Nucleotide-diphossugar_trans"/>
</dbReference>
<dbReference type="GO" id="GO:0015018">
    <property type="term" value="F:galactosylgalactosylxylosylprotein 3-beta-glucuronosyltransferase activity"/>
    <property type="evidence" value="ECO:0007669"/>
    <property type="project" value="UniProtKB-UniRule"/>
</dbReference>
<feature type="site" description="Interaction with galactose moiety of substrate glycoprotein" evidence="13">
    <location>
        <position position="133"/>
    </location>
</feature>
<evidence type="ECO:0000256" key="2">
    <source>
        <dbReference type="ARBA" id="ARBA00007706"/>
    </source>
</evidence>
<dbReference type="GO" id="GO:0005975">
    <property type="term" value="P:carbohydrate metabolic process"/>
    <property type="evidence" value="ECO:0007669"/>
    <property type="project" value="TreeGrafter"/>
</dbReference>
<name>A0A2G9UTL3_TELCI</name>
<protein>
    <recommendedName>
        <fullName evidence="3 15">Galactosylgalactosylxylosylprotein 3-beta-glucuronosyltransferase</fullName>
        <ecNumber evidence="3 15">2.4.1.135</ecNumber>
    </recommendedName>
</protein>
<feature type="region of interest" description="Disordered" evidence="16">
    <location>
        <begin position="205"/>
        <end position="248"/>
    </location>
</feature>
<evidence type="ECO:0000256" key="8">
    <source>
        <dbReference type="ARBA" id="ARBA00023136"/>
    </source>
</evidence>
<feature type="compositionally biased region" description="Basic and acidic residues" evidence="16">
    <location>
        <begin position="205"/>
        <end position="224"/>
    </location>
</feature>
<dbReference type="Proteomes" id="UP000230423">
    <property type="component" value="Unassembled WGS sequence"/>
</dbReference>
<feature type="binding site" evidence="12">
    <location>
        <position position="101"/>
    </location>
    <ligand>
        <name>Mn(2+)</name>
        <dbReference type="ChEBI" id="CHEBI:29035"/>
    </ligand>
</feature>
<comment type="cofactor">
    <cofactor evidence="12 15">
        <name>Mn(2+)</name>
        <dbReference type="ChEBI" id="CHEBI:29035"/>
    </cofactor>
</comment>
<evidence type="ECO:0000256" key="9">
    <source>
        <dbReference type="ARBA" id="ARBA00023180"/>
    </source>
</evidence>
<comment type="similarity">
    <text evidence="2 15">Belongs to the glycosyltransferase 43 family.</text>
</comment>
<keyword evidence="12 15" id="KW-0479">Metal-binding</keyword>
<keyword evidence="7" id="KW-1133">Transmembrane helix</keyword>
<dbReference type="Pfam" id="PF03360">
    <property type="entry name" value="Glyco_transf_43"/>
    <property type="match status" value="1"/>
</dbReference>
<evidence type="ECO:0000256" key="10">
    <source>
        <dbReference type="ARBA" id="ARBA00047979"/>
    </source>
</evidence>
<evidence type="ECO:0000256" key="7">
    <source>
        <dbReference type="ARBA" id="ARBA00022989"/>
    </source>
</evidence>
<organism evidence="17 18">
    <name type="scientific">Teladorsagia circumcincta</name>
    <name type="common">Brown stomach worm</name>
    <name type="synonym">Ostertagia circumcincta</name>
    <dbReference type="NCBI Taxonomy" id="45464"/>
    <lineage>
        <taxon>Eukaryota</taxon>
        <taxon>Metazoa</taxon>
        <taxon>Ecdysozoa</taxon>
        <taxon>Nematoda</taxon>
        <taxon>Chromadorea</taxon>
        <taxon>Rhabditida</taxon>
        <taxon>Rhabditina</taxon>
        <taxon>Rhabditomorpha</taxon>
        <taxon>Strongyloidea</taxon>
        <taxon>Trichostrongylidae</taxon>
        <taxon>Teladorsagia</taxon>
    </lineage>
</organism>
<evidence type="ECO:0000256" key="11">
    <source>
        <dbReference type="PIRSR" id="PIRSR605027-1"/>
    </source>
</evidence>
<evidence type="ECO:0000256" key="4">
    <source>
        <dbReference type="ARBA" id="ARBA00022679"/>
    </source>
</evidence>
<evidence type="ECO:0000256" key="5">
    <source>
        <dbReference type="ARBA" id="ARBA00022692"/>
    </source>
</evidence>
<keyword evidence="5" id="KW-0812">Transmembrane</keyword>
<keyword evidence="15" id="KW-0333">Golgi apparatus</keyword>
<keyword evidence="6 15" id="KW-0735">Signal-anchor</keyword>
<evidence type="ECO:0000256" key="6">
    <source>
        <dbReference type="ARBA" id="ARBA00022968"/>
    </source>
</evidence>
<keyword evidence="4 15" id="KW-0808">Transferase</keyword>
<dbReference type="InterPro" id="IPR005027">
    <property type="entry name" value="Glyco_trans_43"/>
</dbReference>
<dbReference type="EMBL" id="KZ345580">
    <property type="protein sequence ID" value="PIO72860.1"/>
    <property type="molecule type" value="Genomic_DNA"/>
</dbReference>
<evidence type="ECO:0000313" key="18">
    <source>
        <dbReference type="Proteomes" id="UP000230423"/>
    </source>
</evidence>
<evidence type="ECO:0000313" key="17">
    <source>
        <dbReference type="EMBL" id="PIO72860.1"/>
    </source>
</evidence>
<reference evidence="17 18" key="1">
    <citation type="submission" date="2015-09" db="EMBL/GenBank/DDBJ databases">
        <title>Draft genome of the parasitic nematode Teladorsagia circumcincta isolate WARC Sus (inbred).</title>
        <authorList>
            <person name="Mitreva M."/>
        </authorList>
    </citation>
    <scope>NUCLEOTIDE SEQUENCE [LARGE SCALE GENOMIC DNA]</scope>
    <source>
        <strain evidence="17 18">S</strain>
    </source>
</reference>
<keyword evidence="12 15" id="KW-0464">Manganese</keyword>
<comment type="pathway">
    <text evidence="15">Protein modification; protein glycosylation.</text>
</comment>
<evidence type="ECO:0000256" key="3">
    <source>
        <dbReference type="ARBA" id="ARBA00012641"/>
    </source>
</evidence>
<dbReference type="OrthoDB" id="675023at2759"/>